<accession>T1JPQ6</accession>
<evidence type="ECO:0000313" key="3">
    <source>
        <dbReference type="Proteomes" id="UP000015104"/>
    </source>
</evidence>
<keyword evidence="1" id="KW-0732">Signal</keyword>
<evidence type="ECO:0000256" key="1">
    <source>
        <dbReference type="SAM" id="SignalP"/>
    </source>
</evidence>
<organism evidence="2 3">
    <name type="scientific">Tetranychus urticae</name>
    <name type="common">Two-spotted spider mite</name>
    <dbReference type="NCBI Taxonomy" id="32264"/>
    <lineage>
        <taxon>Eukaryota</taxon>
        <taxon>Metazoa</taxon>
        <taxon>Ecdysozoa</taxon>
        <taxon>Arthropoda</taxon>
        <taxon>Chelicerata</taxon>
        <taxon>Arachnida</taxon>
        <taxon>Acari</taxon>
        <taxon>Acariformes</taxon>
        <taxon>Trombidiformes</taxon>
        <taxon>Prostigmata</taxon>
        <taxon>Eleutherengona</taxon>
        <taxon>Raphignathae</taxon>
        <taxon>Tetranychoidea</taxon>
        <taxon>Tetranychidae</taxon>
        <taxon>Tetranychus</taxon>
    </lineage>
</organism>
<name>T1JPQ6_TETUR</name>
<keyword evidence="3" id="KW-1185">Reference proteome</keyword>
<evidence type="ECO:0000313" key="2">
    <source>
        <dbReference type="EnsemblMetazoa" id="tetur01g00450.1"/>
    </source>
</evidence>
<dbReference type="Proteomes" id="UP000015104">
    <property type="component" value="Unassembled WGS sequence"/>
</dbReference>
<sequence>MLVNSVSIKIGYLLLITFNGYLVNGEKGGANIVVQGRSEGHGGGGSVIVNSPKKGPQNIVVRDYRGTVVLNSHKKGGANILIMVMNLQR</sequence>
<feature type="signal peptide" evidence="1">
    <location>
        <begin position="1"/>
        <end position="25"/>
    </location>
</feature>
<proteinExistence type="predicted"/>
<dbReference type="AlphaFoldDB" id="T1JPQ6"/>
<dbReference type="EMBL" id="CAEY01000428">
    <property type="status" value="NOT_ANNOTATED_CDS"/>
    <property type="molecule type" value="Genomic_DNA"/>
</dbReference>
<dbReference type="EnsemblMetazoa" id="tetur01g00450.1">
    <property type="protein sequence ID" value="tetur01g00450.1"/>
    <property type="gene ID" value="tetur01g00450"/>
</dbReference>
<feature type="chain" id="PRO_5004590706" evidence="1">
    <location>
        <begin position="26"/>
        <end position="89"/>
    </location>
</feature>
<reference evidence="3" key="1">
    <citation type="submission" date="2011-08" db="EMBL/GenBank/DDBJ databases">
        <authorList>
            <person name="Rombauts S."/>
        </authorList>
    </citation>
    <scope>NUCLEOTIDE SEQUENCE</scope>
    <source>
        <strain evidence="3">London</strain>
    </source>
</reference>
<dbReference type="HOGENOM" id="CLU_2457674_0_0_1"/>
<reference evidence="2" key="2">
    <citation type="submission" date="2015-06" db="UniProtKB">
        <authorList>
            <consortium name="EnsemblMetazoa"/>
        </authorList>
    </citation>
    <scope>IDENTIFICATION</scope>
</reference>
<protein>
    <submittedName>
        <fullName evidence="2">Uncharacterized protein</fullName>
    </submittedName>
</protein>